<dbReference type="InterPro" id="IPR001789">
    <property type="entry name" value="Sig_transdc_resp-reg_receiver"/>
</dbReference>
<dbReference type="Pfam" id="PF00072">
    <property type="entry name" value="Response_reg"/>
    <property type="match status" value="2"/>
</dbReference>
<evidence type="ECO:0000259" key="6">
    <source>
        <dbReference type="PROSITE" id="PS50109"/>
    </source>
</evidence>
<dbReference type="InterPro" id="IPR036890">
    <property type="entry name" value="HATPase_C_sf"/>
</dbReference>
<dbReference type="GO" id="GO:0000155">
    <property type="term" value="F:phosphorelay sensor kinase activity"/>
    <property type="evidence" value="ECO:0007669"/>
    <property type="project" value="InterPro"/>
</dbReference>
<dbReference type="SUPFAM" id="SSF55874">
    <property type="entry name" value="ATPase domain of HSP90 chaperone/DNA topoisomerase II/histidine kinase"/>
    <property type="match status" value="2"/>
</dbReference>
<evidence type="ECO:0000256" key="4">
    <source>
        <dbReference type="PROSITE-ProRule" id="PRU00169"/>
    </source>
</evidence>
<dbReference type="InterPro" id="IPR004358">
    <property type="entry name" value="Sig_transdc_His_kin-like_C"/>
</dbReference>
<dbReference type="CDD" id="cd00156">
    <property type="entry name" value="REC"/>
    <property type="match status" value="1"/>
</dbReference>
<evidence type="ECO:0000313" key="8">
    <source>
        <dbReference type="EMBL" id="XBH16617.1"/>
    </source>
</evidence>
<protein>
    <recommendedName>
        <fullName evidence="2">histidine kinase</fullName>
        <ecNumber evidence="2">2.7.13.3</ecNumber>
    </recommendedName>
</protein>
<dbReference type="CDD" id="cd00082">
    <property type="entry name" value="HisKA"/>
    <property type="match status" value="1"/>
</dbReference>
<keyword evidence="5" id="KW-0175">Coiled coil</keyword>
<dbReference type="SUPFAM" id="SSF52172">
    <property type="entry name" value="CheY-like"/>
    <property type="match status" value="2"/>
</dbReference>
<name>A0AAU7DH11_9BACT</name>
<comment type="catalytic activity">
    <reaction evidence="1">
        <text>ATP + protein L-histidine = ADP + protein N-phospho-L-histidine.</text>
        <dbReference type="EC" id="2.7.13.3"/>
    </reaction>
</comment>
<dbReference type="EC" id="2.7.13.3" evidence="2"/>
<dbReference type="InterPro" id="IPR003661">
    <property type="entry name" value="HisK_dim/P_dom"/>
</dbReference>
<dbReference type="InterPro" id="IPR003594">
    <property type="entry name" value="HATPase_dom"/>
</dbReference>
<dbReference type="Pfam" id="PF00512">
    <property type="entry name" value="HisKA"/>
    <property type="match status" value="1"/>
</dbReference>
<dbReference type="Pfam" id="PF13581">
    <property type="entry name" value="HATPase_c_2"/>
    <property type="match status" value="1"/>
</dbReference>
<dbReference type="SUPFAM" id="SSF47384">
    <property type="entry name" value="Homodimeric domain of signal transducing histidine kinase"/>
    <property type="match status" value="1"/>
</dbReference>
<dbReference type="EMBL" id="CP121196">
    <property type="protein sequence ID" value="XBH16617.1"/>
    <property type="molecule type" value="Genomic_DNA"/>
</dbReference>
<dbReference type="SMART" id="SM00388">
    <property type="entry name" value="HisKA"/>
    <property type="match status" value="1"/>
</dbReference>
<dbReference type="AlphaFoldDB" id="A0AAU7DH11"/>
<dbReference type="SMART" id="SM00387">
    <property type="entry name" value="HATPase_c"/>
    <property type="match status" value="2"/>
</dbReference>
<sequence>MSIPIINLSLLTERDVVHTRQRAREVAAELGLDNQDQIRLATATSEIARNAFRYARNGKVTFSLILEPPQRLEVTVSDSGSGIPNLDQIFEGRYKSETGLGMGLIGTRRLMDEFHIETSSKGTTVRMAKRISHHHDTWTQRTAHDLSRKMQTRAPENPYEEIEQQNQELLKTLQELRSRQEELELLNHELEDTNRGVVALYAELDERADYLRRASELKTKFLSNVSHEFRTPLNSVISLARLLLERIDGDLTAEQAKQVRYIESSARDLQEMVNDLLDLAKVEAGKIRIRPKRFEVHELFSALKGMLKPLLADNNSVDLIFDDATEIPALRTDEGKVSQILRNLISNALKFTPNGKVTVSARMIENQDIEFTVADTGIGIAQEHHEDIFREFSQVENPLQEKYRGTGLGLPLCRNLAMLLGGTIWLESELGVGSTFVVRLPAIYVGEATQTEEMSPLPVPDFHRAPVLFLEDNIETLELFETYLRESEFQPILTSELAQAEAWIARHTPVTVVADIYIGNDLSWNFIKRLRDRLPDLPLIVTSSHNEMQTAYASGATIFMAKPVDRDVLLTELRRLTLHGGTRKVLLVDDNEVARYILRDLLDQPWLEVQEAANGTAALSALKDSIPDAVILDLLMPDFSGFEILRQLRSQPATKSLPVLIYTSKVLTDSEKVQLDNWDAKIIRKEEVTSRLSAKPFLDWVKSVGLVPEPATREHNA</sequence>
<dbReference type="FunFam" id="3.30.565.10:FF:000010">
    <property type="entry name" value="Sensor histidine kinase RcsC"/>
    <property type="match status" value="1"/>
</dbReference>
<feature type="domain" description="Response regulatory" evidence="7">
    <location>
        <begin position="466"/>
        <end position="577"/>
    </location>
</feature>
<dbReference type="Pfam" id="PF02518">
    <property type="entry name" value="HATPase_c"/>
    <property type="match status" value="1"/>
</dbReference>
<proteinExistence type="predicted"/>
<dbReference type="InterPro" id="IPR036097">
    <property type="entry name" value="HisK_dim/P_sf"/>
</dbReference>
<keyword evidence="3 4" id="KW-0597">Phosphoprotein</keyword>
<evidence type="ECO:0000256" key="5">
    <source>
        <dbReference type="SAM" id="Coils"/>
    </source>
</evidence>
<dbReference type="PANTHER" id="PTHR43547">
    <property type="entry name" value="TWO-COMPONENT HISTIDINE KINASE"/>
    <property type="match status" value="1"/>
</dbReference>
<dbReference type="GO" id="GO:0005524">
    <property type="term" value="F:ATP binding"/>
    <property type="evidence" value="ECO:0007669"/>
    <property type="project" value="UniProtKB-KW"/>
</dbReference>
<feature type="modified residue" description="4-aspartylphosphate" evidence="4">
    <location>
        <position position="515"/>
    </location>
</feature>
<dbReference type="PANTHER" id="PTHR43547:SF2">
    <property type="entry name" value="HYBRID SIGNAL TRANSDUCTION HISTIDINE KINASE C"/>
    <property type="match status" value="1"/>
</dbReference>
<dbReference type="InterPro" id="IPR005467">
    <property type="entry name" value="His_kinase_dom"/>
</dbReference>
<dbReference type="SMART" id="SM00448">
    <property type="entry name" value="REC"/>
    <property type="match status" value="2"/>
</dbReference>
<feature type="modified residue" description="4-aspartylphosphate" evidence="4">
    <location>
        <position position="633"/>
    </location>
</feature>
<dbReference type="Gene3D" id="3.40.50.2300">
    <property type="match status" value="2"/>
</dbReference>
<gene>
    <name evidence="8" type="ORF">P8935_18825</name>
</gene>
<reference evidence="8" key="1">
    <citation type="submission" date="2023-03" db="EMBL/GenBank/DDBJ databases">
        <title>Edaphobacter sp.</title>
        <authorList>
            <person name="Huber K.J."/>
            <person name="Papendorf J."/>
            <person name="Pilke C."/>
            <person name="Bunk B."/>
            <person name="Sproeer C."/>
            <person name="Pester M."/>
        </authorList>
    </citation>
    <scope>NUCLEOTIDE SEQUENCE</scope>
    <source>
        <strain evidence="8">DSM 110680</strain>
    </source>
</reference>
<dbReference type="PRINTS" id="PR00344">
    <property type="entry name" value="BCTRLSENSOR"/>
</dbReference>
<dbReference type="Gene3D" id="1.10.287.130">
    <property type="match status" value="1"/>
</dbReference>
<dbReference type="PROSITE" id="PS50109">
    <property type="entry name" value="HIS_KIN"/>
    <property type="match status" value="1"/>
</dbReference>
<keyword evidence="8" id="KW-0067">ATP-binding</keyword>
<dbReference type="RefSeq" id="WP_348261846.1">
    <property type="nucleotide sequence ID" value="NZ_CP121196.1"/>
</dbReference>
<evidence type="ECO:0000256" key="2">
    <source>
        <dbReference type="ARBA" id="ARBA00012438"/>
    </source>
</evidence>
<accession>A0AAU7DH11</accession>
<feature type="domain" description="Response regulatory" evidence="7">
    <location>
        <begin position="584"/>
        <end position="696"/>
    </location>
</feature>
<dbReference type="CDD" id="cd16922">
    <property type="entry name" value="HATPase_EvgS-ArcB-TorS-like"/>
    <property type="match status" value="1"/>
</dbReference>
<evidence type="ECO:0000256" key="1">
    <source>
        <dbReference type="ARBA" id="ARBA00000085"/>
    </source>
</evidence>
<feature type="coiled-coil region" evidence="5">
    <location>
        <begin position="159"/>
        <end position="196"/>
    </location>
</feature>
<dbReference type="CDD" id="cd16934">
    <property type="entry name" value="HATPase_RsbT-like"/>
    <property type="match status" value="1"/>
</dbReference>
<feature type="domain" description="Histidine kinase" evidence="6">
    <location>
        <begin position="224"/>
        <end position="444"/>
    </location>
</feature>
<dbReference type="Gene3D" id="3.30.565.10">
    <property type="entry name" value="Histidine kinase-like ATPase, C-terminal domain"/>
    <property type="match status" value="2"/>
</dbReference>
<evidence type="ECO:0000256" key="3">
    <source>
        <dbReference type="ARBA" id="ARBA00022553"/>
    </source>
</evidence>
<evidence type="ECO:0000259" key="7">
    <source>
        <dbReference type="PROSITE" id="PS50110"/>
    </source>
</evidence>
<keyword evidence="8" id="KW-0547">Nucleotide-binding</keyword>
<dbReference type="InterPro" id="IPR011006">
    <property type="entry name" value="CheY-like_superfamily"/>
</dbReference>
<dbReference type="PROSITE" id="PS50110">
    <property type="entry name" value="RESPONSE_REGULATORY"/>
    <property type="match status" value="2"/>
</dbReference>
<organism evidence="8">
    <name type="scientific">Telmatobacter sp. DSM 110680</name>
    <dbReference type="NCBI Taxonomy" id="3036704"/>
    <lineage>
        <taxon>Bacteria</taxon>
        <taxon>Pseudomonadati</taxon>
        <taxon>Acidobacteriota</taxon>
        <taxon>Terriglobia</taxon>
        <taxon>Terriglobales</taxon>
        <taxon>Acidobacteriaceae</taxon>
        <taxon>Telmatobacter</taxon>
    </lineage>
</organism>